<feature type="transmembrane region" description="Helical" evidence="6">
    <location>
        <begin position="21"/>
        <end position="43"/>
    </location>
</feature>
<evidence type="ECO:0000256" key="5">
    <source>
        <dbReference type="ARBA" id="ARBA00023136"/>
    </source>
</evidence>
<dbReference type="EMBL" id="JAVREJ010000011">
    <property type="protein sequence ID" value="MDT0351223.1"/>
    <property type="molecule type" value="Genomic_DNA"/>
</dbReference>
<dbReference type="RefSeq" id="WP_311557422.1">
    <property type="nucleotide sequence ID" value="NZ_JAVREJ010000011.1"/>
</dbReference>
<feature type="transmembrane region" description="Helical" evidence="6">
    <location>
        <begin position="388"/>
        <end position="411"/>
    </location>
</feature>
<proteinExistence type="predicted"/>
<keyword evidence="5 6" id="KW-0472">Membrane</keyword>
<keyword evidence="4 6" id="KW-1133">Transmembrane helix</keyword>
<dbReference type="PANTHER" id="PTHR30250:SF31">
    <property type="entry name" value="INNER MEMBRANE PROTEIN YGHQ"/>
    <property type="match status" value="1"/>
</dbReference>
<evidence type="ECO:0008006" key="9">
    <source>
        <dbReference type="Google" id="ProtNLM"/>
    </source>
</evidence>
<feature type="transmembrane region" description="Helical" evidence="6">
    <location>
        <begin position="180"/>
        <end position="201"/>
    </location>
</feature>
<keyword evidence="8" id="KW-1185">Reference proteome</keyword>
<feature type="transmembrane region" description="Helical" evidence="6">
    <location>
        <begin position="333"/>
        <end position="355"/>
    </location>
</feature>
<feature type="transmembrane region" description="Helical" evidence="6">
    <location>
        <begin position="300"/>
        <end position="321"/>
    </location>
</feature>
<evidence type="ECO:0000256" key="1">
    <source>
        <dbReference type="ARBA" id="ARBA00004651"/>
    </source>
</evidence>
<dbReference type="InterPro" id="IPR050833">
    <property type="entry name" value="Poly_Biosynth_Transport"/>
</dbReference>
<evidence type="ECO:0000256" key="6">
    <source>
        <dbReference type="SAM" id="Phobius"/>
    </source>
</evidence>
<name>A0ABU2NCL8_9PSEU</name>
<dbReference type="PANTHER" id="PTHR30250">
    <property type="entry name" value="PST FAMILY PREDICTED COLANIC ACID TRANSPORTER"/>
    <property type="match status" value="1"/>
</dbReference>
<feature type="transmembrane region" description="Helical" evidence="6">
    <location>
        <begin position="256"/>
        <end position="279"/>
    </location>
</feature>
<dbReference type="Proteomes" id="UP001183202">
    <property type="component" value="Unassembled WGS sequence"/>
</dbReference>
<feature type="transmembrane region" description="Helical" evidence="6">
    <location>
        <begin position="151"/>
        <end position="174"/>
    </location>
</feature>
<evidence type="ECO:0000256" key="4">
    <source>
        <dbReference type="ARBA" id="ARBA00022989"/>
    </source>
</evidence>
<comment type="subcellular location">
    <subcellularLocation>
        <location evidence="1">Cell membrane</location>
        <topology evidence="1">Multi-pass membrane protein</topology>
    </subcellularLocation>
</comment>
<organism evidence="7 8">
    <name type="scientific">Pseudonocardia charpentierae</name>
    <dbReference type="NCBI Taxonomy" id="3075545"/>
    <lineage>
        <taxon>Bacteria</taxon>
        <taxon>Bacillati</taxon>
        <taxon>Actinomycetota</taxon>
        <taxon>Actinomycetes</taxon>
        <taxon>Pseudonocardiales</taxon>
        <taxon>Pseudonocardiaceae</taxon>
        <taxon>Pseudonocardia</taxon>
    </lineage>
</organism>
<feature type="transmembrane region" description="Helical" evidence="6">
    <location>
        <begin position="423"/>
        <end position="455"/>
    </location>
</feature>
<evidence type="ECO:0000256" key="2">
    <source>
        <dbReference type="ARBA" id="ARBA00022475"/>
    </source>
</evidence>
<evidence type="ECO:0000256" key="3">
    <source>
        <dbReference type="ARBA" id="ARBA00022692"/>
    </source>
</evidence>
<feature type="transmembrane region" description="Helical" evidence="6">
    <location>
        <begin position="362"/>
        <end position="382"/>
    </location>
</feature>
<gene>
    <name evidence="7" type="ORF">RM445_16965</name>
</gene>
<accession>A0ABU2NCL8</accession>
<feature type="transmembrane region" description="Helical" evidence="6">
    <location>
        <begin position="119"/>
        <end position="139"/>
    </location>
</feature>
<reference evidence="8" key="1">
    <citation type="submission" date="2023-07" db="EMBL/GenBank/DDBJ databases">
        <title>30 novel species of actinomycetes from the DSMZ collection.</title>
        <authorList>
            <person name="Nouioui I."/>
        </authorList>
    </citation>
    <scope>NUCLEOTIDE SEQUENCE [LARGE SCALE GENOMIC DNA]</scope>
    <source>
        <strain evidence="8">DSM 45834</strain>
    </source>
</reference>
<keyword evidence="2" id="KW-1003">Cell membrane</keyword>
<sequence length="470" mass="47587">MTSPIGLEVPAAPAGQVAKHSALLAVSAGMVGVLSYLCTLLMAHLLPPEQYTQYAAAQMLVGIVGIVAHALVPLPLAALVRRHARGTGGRRDGMAFAVLVSVAAGLVAGLLTGGITAAFAPWNVAVATGIGSFVLFTVAPAQGWLQGELRFTRYAVASILEVTLRVAFSAVAVLVGWGPAGALIGFAVGGLVLVAGPLQMLRDVSWHPRVLREGVRWAETGDIALVQFVVSVLVGADVVLVALLGSGTAAEAGFQALATLAKGPVYVASGTVLVAFPLLRAGAPRMLTDALAPALHSFEALALVAAVVLATVPTPLVMLFLPDKYLGSTVLLPVLAAAGLGYGAVTVLATVLLALRMTRRTYIALVAATVLLSAGLGVGWVLGGVAGLATGAAAGALTATLVLALLTAPALPAGTLGSTARTVLVAAVLLVVLLLTAHLLVLWLICAAVGGLLALRPDLVRGLLHRRPRR</sequence>
<feature type="transmembrane region" description="Helical" evidence="6">
    <location>
        <begin position="222"/>
        <end position="244"/>
    </location>
</feature>
<feature type="transmembrane region" description="Helical" evidence="6">
    <location>
        <begin position="55"/>
        <end position="80"/>
    </location>
</feature>
<keyword evidence="3 6" id="KW-0812">Transmembrane</keyword>
<protein>
    <recommendedName>
        <fullName evidence="9">Membrane protein involved in the export of O-antigen and teichoic acid</fullName>
    </recommendedName>
</protein>
<evidence type="ECO:0000313" key="8">
    <source>
        <dbReference type="Proteomes" id="UP001183202"/>
    </source>
</evidence>
<comment type="caution">
    <text evidence="7">The sequence shown here is derived from an EMBL/GenBank/DDBJ whole genome shotgun (WGS) entry which is preliminary data.</text>
</comment>
<feature type="transmembrane region" description="Helical" evidence="6">
    <location>
        <begin position="92"/>
        <end position="113"/>
    </location>
</feature>
<evidence type="ECO:0000313" key="7">
    <source>
        <dbReference type="EMBL" id="MDT0351223.1"/>
    </source>
</evidence>